<dbReference type="InterPro" id="IPR011047">
    <property type="entry name" value="Quinoprotein_ADH-like_sf"/>
</dbReference>
<evidence type="ECO:0000313" key="5">
    <source>
        <dbReference type="Proteomes" id="UP000603708"/>
    </source>
</evidence>
<keyword evidence="1" id="KW-0853">WD repeat</keyword>
<reference evidence="4" key="1">
    <citation type="journal article" date="2014" name="Int. J. Syst. Evol. Microbiol.">
        <title>Complete genome sequence of Corynebacterium casei LMG S-19264T (=DSM 44701T), isolated from a smear-ripened cheese.</title>
        <authorList>
            <consortium name="US DOE Joint Genome Institute (JGI-PGF)"/>
            <person name="Walter F."/>
            <person name="Albersmeier A."/>
            <person name="Kalinowski J."/>
            <person name="Ruckert C."/>
        </authorList>
    </citation>
    <scope>NUCLEOTIDE SEQUENCE</scope>
    <source>
        <strain evidence="4">JCM 5069</strain>
    </source>
</reference>
<accession>A0A919L9Q2</accession>
<proteinExistence type="predicted"/>
<dbReference type="Gene3D" id="2.130.10.10">
    <property type="entry name" value="YVTN repeat-like/Quinoprotein amine dehydrogenase"/>
    <property type="match status" value="3"/>
</dbReference>
<dbReference type="SUPFAM" id="SSF50998">
    <property type="entry name" value="Quinoprotein alcohol dehydrogenase-like"/>
    <property type="match status" value="1"/>
</dbReference>
<dbReference type="Gene3D" id="2.40.10.120">
    <property type="match status" value="1"/>
</dbReference>
<dbReference type="SMART" id="SM00320">
    <property type="entry name" value="WD40"/>
    <property type="match status" value="2"/>
</dbReference>
<keyword evidence="5" id="KW-1185">Reference proteome</keyword>
<evidence type="ECO:0000256" key="2">
    <source>
        <dbReference type="SAM" id="MobiDB-lite"/>
    </source>
</evidence>
<dbReference type="SUPFAM" id="SSF50494">
    <property type="entry name" value="Trypsin-like serine proteases"/>
    <property type="match status" value="1"/>
</dbReference>
<dbReference type="InterPro" id="IPR009003">
    <property type="entry name" value="Peptidase_S1_PA"/>
</dbReference>
<evidence type="ECO:0000259" key="3">
    <source>
        <dbReference type="Pfam" id="PF20703"/>
    </source>
</evidence>
<dbReference type="SUPFAM" id="SSF52540">
    <property type="entry name" value="P-loop containing nucleoside triphosphate hydrolases"/>
    <property type="match status" value="1"/>
</dbReference>
<dbReference type="EMBL" id="BNCD01000044">
    <property type="protein sequence ID" value="GHH88858.1"/>
    <property type="molecule type" value="Genomic_DNA"/>
</dbReference>
<gene>
    <name evidence="4" type="ORF">GCM10018793_70100</name>
</gene>
<feature type="repeat" description="WD" evidence="1">
    <location>
        <begin position="1318"/>
        <end position="1345"/>
    </location>
</feature>
<organism evidence="4 5">
    <name type="scientific">Streptomyces sulfonofaciens</name>
    <dbReference type="NCBI Taxonomy" id="68272"/>
    <lineage>
        <taxon>Bacteria</taxon>
        <taxon>Bacillati</taxon>
        <taxon>Actinomycetota</taxon>
        <taxon>Actinomycetes</taxon>
        <taxon>Kitasatosporales</taxon>
        <taxon>Streptomycetaceae</taxon>
        <taxon>Streptomyces</taxon>
    </lineage>
</organism>
<protein>
    <recommendedName>
        <fullName evidence="3">Novel STAND NTPase 1 domain-containing protein</fullName>
    </recommendedName>
</protein>
<sequence>MGVDARNGDDRGERGEVALPGAAMANAGGVDAVLAAGVVRIAGHDGVVAGAGFVCAPHVVLSCAHVVSDALGTPRSEAPPPSAEVVVDLPLAGGGRITAGIEHWIPAGADGTGDIAVLRLAAPIAGSRPMPVVEARDTWAHPVRALGFTRRFPGGVWHAGRLRGGTAENWVQLSGADPQGVPVEGGFSGSPVWDEQTGAVVGMVARAQLSGARQGFMIPVRALLTAVPSLEPLLNPSCPFPGLTAFHEQQAEFYFGRDAEADDLAALLENRSHVALVGPSGCGKSSLALAGVVPRLRRSGYEVLVVRPATGVCLYTTVASELSRVARDGAHADSTEADWASRSPELEALLVAQGLPETAPRVLGERGTRLLVVLDQAETLLAGDHRPAEQAADLLFSNRHTGGVRVLATVRADFLDAALSHPDIGRALSRAAVRMLTPMTRDQLDEAIRRPVERIPALSYDAGLVRQMLDDAGERPGALPLVAFVLKYLWDTRKPGLLTFDAYHSIGGVPGALGKYADRAWGDCVTAGNHAEALSLLSALVRVLPGAEKPLRQTLTRTEAGHARWRVAQALAERRILVAGQDPERGQTVELAHEALISAWPTLQRHVSENELFLIWRERLRHDIERWHASNEDPQQLLRGEPLTAAEEQMQSHAEELTPQEREYIEEGLRRRVEELARRVRDRRLKRGGVALLALVTVLVLVAAVGLKVTNDRLGDRLRVAASGQLAADAEQLDDVSLTTSALFSAAAHHTADEADARTALVEEYLRLRRVERIAVEGRGQVRGVAMSEDARRLNVGIDSGAILGLDLTVPGIPPAKPIIKSSSPRTVAISPDGRISARSSTNGLVSIGIRTGHGNAMRTMELRGAEEARSNARPADDVRFDADGARLLAALAHEGVLVWRTSDGHRVGKTLTPPRGWDVAQAWFGADDDSVVGRITPQSAEQDRSSGRLVRWNLATGHLDHTPWGSAPTATVAVSGDGSTLVRCTPQGVLETWDLTGAPRVKKRYTTQQLAIMCPLYVPRLDRTGRFLLNPVQRLGSKLGRMRFLVVDLAKGRPATFDLPAQAQQDTNLANKNLLPSVSLTGAPGNLRAAVSSGGTVVVVRVPTPGPFDSAMLTALIRTVDAEHHRVLSVDRDGGVLRLWDLRTRRQLAAVRSPGQLAAAYAVFSPDGSRALTTTANGRTALVWNLADTSGSPSLTVGRQLELPGPPGVDPNKEDQRTGLTPGSASMTFVSPDHVVTSALSYVTEWDLANGRRIGETYRPPVQEPVDIATAAAETWAAARPGHDQAAVRTAVGKIEVWDFRKGQAASTVEQMPGSNVKQLAFDPTGRWLAVLFYDGSVRLWDMDDRAWHVLTYQGVQWLGFFASPSRLFTQGTLNTLSLWDVPKATELYHFTPGYGGTAGLTRDASRMDMVEGSDAFSLPLDAGAWAKRICAAAGRGLTGPEKDLTPEATRTDICR</sequence>
<dbReference type="Pfam" id="PF13365">
    <property type="entry name" value="Trypsin_2"/>
    <property type="match status" value="1"/>
</dbReference>
<evidence type="ECO:0000256" key="1">
    <source>
        <dbReference type="PROSITE-ProRule" id="PRU00221"/>
    </source>
</evidence>
<feature type="domain" description="Novel STAND NTPase 1" evidence="3">
    <location>
        <begin position="239"/>
        <end position="634"/>
    </location>
</feature>
<evidence type="ECO:0000313" key="4">
    <source>
        <dbReference type="EMBL" id="GHH88858.1"/>
    </source>
</evidence>
<dbReference type="Pfam" id="PF20703">
    <property type="entry name" value="nSTAND1"/>
    <property type="match status" value="1"/>
</dbReference>
<dbReference type="InterPro" id="IPR001680">
    <property type="entry name" value="WD40_rpt"/>
</dbReference>
<comment type="caution">
    <text evidence="4">The sequence shown here is derived from an EMBL/GenBank/DDBJ whole genome shotgun (WGS) entry which is preliminary data.</text>
</comment>
<dbReference type="Pfam" id="PF00400">
    <property type="entry name" value="WD40"/>
    <property type="match status" value="1"/>
</dbReference>
<dbReference type="Proteomes" id="UP000603708">
    <property type="component" value="Unassembled WGS sequence"/>
</dbReference>
<dbReference type="PANTHER" id="PTHR19879">
    <property type="entry name" value="TRANSCRIPTION INITIATION FACTOR TFIID"/>
    <property type="match status" value="1"/>
</dbReference>
<name>A0A919L9Q2_9ACTN</name>
<dbReference type="InterPro" id="IPR015943">
    <property type="entry name" value="WD40/YVTN_repeat-like_dom_sf"/>
</dbReference>
<reference evidence="4" key="2">
    <citation type="submission" date="2020-09" db="EMBL/GenBank/DDBJ databases">
        <authorList>
            <person name="Sun Q."/>
            <person name="Ohkuma M."/>
        </authorList>
    </citation>
    <scope>NUCLEOTIDE SEQUENCE</scope>
    <source>
        <strain evidence="4">JCM 5069</strain>
    </source>
</reference>
<dbReference type="Gene3D" id="3.40.50.300">
    <property type="entry name" value="P-loop containing nucleotide triphosphate hydrolases"/>
    <property type="match status" value="1"/>
</dbReference>
<feature type="region of interest" description="Disordered" evidence="2">
    <location>
        <begin position="1195"/>
        <end position="1227"/>
    </location>
</feature>
<dbReference type="PANTHER" id="PTHR19879:SF9">
    <property type="entry name" value="TRANSCRIPTION INITIATION FACTOR TFIID SUBUNIT 5"/>
    <property type="match status" value="1"/>
</dbReference>
<dbReference type="PROSITE" id="PS50082">
    <property type="entry name" value="WD_REPEATS_2"/>
    <property type="match status" value="1"/>
</dbReference>
<dbReference type="InterPro" id="IPR027417">
    <property type="entry name" value="P-loop_NTPase"/>
</dbReference>
<dbReference type="InterPro" id="IPR049052">
    <property type="entry name" value="nSTAND1"/>
</dbReference>